<keyword evidence="1" id="KW-1133">Transmembrane helix</keyword>
<protein>
    <submittedName>
        <fullName evidence="2">Uncharacterized membrane protein</fullName>
    </submittedName>
</protein>
<proteinExistence type="predicted"/>
<keyword evidence="1" id="KW-0472">Membrane</keyword>
<keyword evidence="1" id="KW-0812">Transmembrane</keyword>
<evidence type="ECO:0000256" key="1">
    <source>
        <dbReference type="SAM" id="Phobius"/>
    </source>
</evidence>
<organism evidence="2 3">
    <name type="scientific">Carnobacterium viridans</name>
    <dbReference type="NCBI Taxonomy" id="174587"/>
    <lineage>
        <taxon>Bacteria</taxon>
        <taxon>Bacillati</taxon>
        <taxon>Bacillota</taxon>
        <taxon>Bacilli</taxon>
        <taxon>Lactobacillales</taxon>
        <taxon>Carnobacteriaceae</taxon>
        <taxon>Carnobacterium</taxon>
    </lineage>
</organism>
<evidence type="ECO:0000313" key="2">
    <source>
        <dbReference type="EMBL" id="SDQ39732.1"/>
    </source>
</evidence>
<dbReference type="RefSeq" id="WP_089977766.1">
    <property type="nucleotide sequence ID" value="NZ_CP084916.1"/>
</dbReference>
<gene>
    <name evidence="2" type="ORF">SAMN04487752_2114</name>
</gene>
<dbReference type="EMBL" id="FNJW01000008">
    <property type="protein sequence ID" value="SDQ39732.1"/>
    <property type="molecule type" value="Genomic_DNA"/>
</dbReference>
<dbReference type="AlphaFoldDB" id="A0A1H1AJC0"/>
<feature type="transmembrane region" description="Helical" evidence="1">
    <location>
        <begin position="102"/>
        <end position="122"/>
    </location>
</feature>
<dbReference type="Pfam" id="PF06177">
    <property type="entry name" value="QueT"/>
    <property type="match status" value="1"/>
</dbReference>
<keyword evidence="3" id="KW-1185">Reference proteome</keyword>
<dbReference type="InterPro" id="IPR010387">
    <property type="entry name" value="QueT"/>
</dbReference>
<dbReference type="Proteomes" id="UP000199481">
    <property type="component" value="Unassembled WGS sequence"/>
</dbReference>
<reference evidence="3" key="1">
    <citation type="submission" date="2016-10" db="EMBL/GenBank/DDBJ databases">
        <authorList>
            <person name="Varghese N."/>
            <person name="Submissions S."/>
        </authorList>
    </citation>
    <scope>NUCLEOTIDE SEQUENCE [LARGE SCALE GENOMIC DNA]</scope>
    <source>
        <strain evidence="3">MPL-11</strain>
    </source>
</reference>
<dbReference type="PANTHER" id="PTHR40044:SF1">
    <property type="entry name" value="INTEGRAL MEMBRANE PROTEIN"/>
    <property type="match status" value="1"/>
</dbReference>
<feature type="transmembrane region" description="Helical" evidence="1">
    <location>
        <begin position="128"/>
        <end position="151"/>
    </location>
</feature>
<feature type="transmembrane region" description="Helical" evidence="1">
    <location>
        <begin position="6"/>
        <end position="28"/>
    </location>
</feature>
<dbReference type="PIRSF" id="PIRSF031501">
    <property type="entry name" value="QueT"/>
    <property type="match status" value="1"/>
</dbReference>
<dbReference type="PANTHER" id="PTHR40044">
    <property type="entry name" value="INTEGRAL MEMBRANE PROTEIN-RELATED"/>
    <property type="match status" value="1"/>
</dbReference>
<accession>A0A1H1AJC0</accession>
<name>A0A1H1AJC0_9LACT</name>
<feature type="transmembrane region" description="Helical" evidence="1">
    <location>
        <begin position="49"/>
        <end position="66"/>
    </location>
</feature>
<sequence>MKIRNLVINAVVAALYVAITSAFAFMSFGAIQFRVAEMLNHLAVFNKKYIIGIVGGVFISNLLFSTMVVYDIVFGVAHSLLSLLIMSGITRKITNDWVKMSVNTIVFTIGSALIAWELYLALQLPFWFSYLTVAIGEFVVMGIGMPIMMCIDKKIHFSKRIEG</sequence>
<dbReference type="OrthoDB" id="1706970at2"/>
<evidence type="ECO:0000313" key="3">
    <source>
        <dbReference type="Proteomes" id="UP000199481"/>
    </source>
</evidence>